<organism evidence="2 3">
    <name type="scientific">Paramecium bursaria Chlorella virus FR483</name>
    <name type="common">PBCV-FR483</name>
    <dbReference type="NCBI Taxonomy" id="399781"/>
    <lineage>
        <taxon>Viruses</taxon>
        <taxon>Varidnaviria</taxon>
        <taxon>Bamfordvirae</taxon>
        <taxon>Nucleocytoviricota</taxon>
        <taxon>Megaviricetes</taxon>
        <taxon>Algavirales</taxon>
        <taxon>Phycodnaviridae</taxon>
        <taxon>Chlorovirus</taxon>
        <taxon>Chlorovirus conductrix</taxon>
        <taxon>Paramecium bursaria Chlorella virus A1</taxon>
    </lineage>
</organism>
<accession>A7J6N4</accession>
<dbReference type="PANTHER" id="PTHR36973:SF4">
    <property type="entry name" value="NODULATION PROTEIN"/>
    <property type="match status" value="1"/>
</dbReference>
<organismHost>
    <name type="scientific">Paramecium bursaria</name>
    <dbReference type="NCBI Taxonomy" id="74790"/>
</organismHost>
<dbReference type="InterPro" id="IPR006342">
    <property type="entry name" value="FkbM_mtfrase"/>
</dbReference>
<dbReference type="Gene3D" id="3.40.50.150">
    <property type="entry name" value="Vaccinia Virus protein VP39"/>
    <property type="match status" value="1"/>
</dbReference>
<dbReference type="EMBL" id="DQ890022">
    <property type="protein sequence ID" value="ABT15465.1"/>
    <property type="molecule type" value="Genomic_DNA"/>
</dbReference>
<name>A7J6N4_PBCVF</name>
<dbReference type="NCBIfam" id="TIGR01444">
    <property type="entry name" value="fkbM_fam"/>
    <property type="match status" value="1"/>
</dbReference>
<dbReference type="KEGG" id="vg:5364520"/>
<proteinExistence type="predicted"/>
<dbReference type="Proteomes" id="UP000204095">
    <property type="component" value="Segment"/>
</dbReference>
<dbReference type="InterPro" id="IPR053188">
    <property type="entry name" value="FkbM_Methyltransferase"/>
</dbReference>
<protein>
    <submittedName>
        <fullName evidence="2">Uncharacterized protein N180L</fullName>
    </submittedName>
</protein>
<dbReference type="GO" id="GO:0008171">
    <property type="term" value="F:O-methyltransferase activity"/>
    <property type="evidence" value="ECO:0007669"/>
    <property type="project" value="TreeGrafter"/>
</dbReference>
<dbReference type="SUPFAM" id="SSF53335">
    <property type="entry name" value="S-adenosyl-L-methionine-dependent methyltransferases"/>
    <property type="match status" value="1"/>
</dbReference>
<evidence type="ECO:0000313" key="2">
    <source>
        <dbReference type="EMBL" id="ABT15465.1"/>
    </source>
</evidence>
<dbReference type="Pfam" id="PF05050">
    <property type="entry name" value="Methyltransf_21"/>
    <property type="match status" value="1"/>
</dbReference>
<dbReference type="InterPro" id="IPR029063">
    <property type="entry name" value="SAM-dependent_MTases_sf"/>
</dbReference>
<evidence type="ECO:0000313" key="3">
    <source>
        <dbReference type="Proteomes" id="UP000204095"/>
    </source>
</evidence>
<dbReference type="PANTHER" id="PTHR36973">
    <property type="entry name" value="SLL1456 PROTEIN-RELATED"/>
    <property type="match status" value="1"/>
</dbReference>
<sequence length="502" mass="57894">MPKFHRQFLVLVILYHPCDVYNLIKKNTLEQRMKVYFDVGANSGESMMHHASDGIVYAFEPTPRMIDIIKERSRGMENYHLIEKAVADYNGKSTFFISGNADWGCSSLNTFNDNLEETWPGRSDFKVTDQVEVDVIRLDGFIEEHNIEEIEFFHCDTQGKDLEVLIGMGDHLSKIKSGVIEMPTRHDTKLYKDQKYLETDARAFLETHGFCVERVESNDSQQNEVNVFFSRIAPLPTPVVKNPKLAVFFAGRAYCYEHSHPIFKALTKKYDVDFYCSINSELTEYYKKFVKLFQVKKYNFEKTELGNRKSMFYNIKKAFELIPADEYDAVMYARTDTLFEQDLFLDIPGDDNTVLIPQGEDHGGINDRFAFGTQKAMYKFSRVYDNLDDYLPILGECFHPETTLLHHVNTMGLNIQRFPMSTVLNPERHTINHDDIVEIELTPTQEAIESEPDLICTPDHDDKSDILVSEPASIPDTCHHHTTCHAHISSTFPSSNYSRPSM</sequence>
<reference evidence="2 3" key="1">
    <citation type="journal article" date="2007" name="Virology">
        <title>Sequence and annotation of the 314-kb MT325 and the 321-kb FR483 viruses that infect Chlorella Pbi.</title>
        <authorList>
            <person name="Fitzgerald L.A."/>
            <person name="Graves M.V."/>
            <person name="Li X."/>
            <person name="Feldblyum T."/>
            <person name="Hartigan J."/>
            <person name="Van Etten J.L."/>
        </authorList>
    </citation>
    <scope>NUCLEOTIDE SEQUENCE [LARGE SCALE GENOMIC DNA]</scope>
    <source>
        <strain evidence="2 3">FR483</strain>
    </source>
</reference>
<evidence type="ECO:0000259" key="1">
    <source>
        <dbReference type="Pfam" id="PF05050"/>
    </source>
</evidence>
<dbReference type="RefSeq" id="YP_001425812.1">
    <property type="nucleotide sequence ID" value="NC_008603.1"/>
</dbReference>
<dbReference type="GeneID" id="5364520"/>
<gene>
    <name evidence="2" type="primary">N180L</name>
    <name evidence="2" type="ORF">FR483_N180L</name>
</gene>
<feature type="domain" description="Methyltransferase FkbM" evidence="1">
    <location>
        <begin position="38"/>
        <end position="210"/>
    </location>
</feature>